<accession>A0A5C7FDN7</accession>
<comment type="caution">
    <text evidence="1">The sequence shown here is derived from an EMBL/GenBank/DDBJ whole genome shotgun (WGS) entry which is preliminary data.</text>
</comment>
<evidence type="ECO:0000313" key="1">
    <source>
        <dbReference type="EMBL" id="TXF87618.1"/>
    </source>
</evidence>
<reference evidence="1 2" key="1">
    <citation type="submission" date="2019-08" db="EMBL/GenBank/DDBJ databases">
        <title>Lewinella sp. strain SSH13 Genome sequencing and assembly.</title>
        <authorList>
            <person name="Kim I."/>
        </authorList>
    </citation>
    <scope>NUCLEOTIDE SEQUENCE [LARGE SCALE GENOMIC DNA]</scope>
    <source>
        <strain evidence="1 2">SSH13</strain>
    </source>
</reference>
<keyword evidence="2" id="KW-1185">Reference proteome</keyword>
<dbReference type="AlphaFoldDB" id="A0A5C7FDN7"/>
<dbReference type="EMBL" id="VOXD01000034">
    <property type="protein sequence ID" value="TXF87618.1"/>
    <property type="molecule type" value="Genomic_DNA"/>
</dbReference>
<dbReference type="PROSITE" id="PS51257">
    <property type="entry name" value="PROKAR_LIPOPROTEIN"/>
    <property type="match status" value="1"/>
</dbReference>
<gene>
    <name evidence="1" type="ORF">FUA23_18125</name>
</gene>
<evidence type="ECO:0000313" key="2">
    <source>
        <dbReference type="Proteomes" id="UP000321907"/>
    </source>
</evidence>
<name>A0A5C7FDN7_9BACT</name>
<dbReference type="OrthoDB" id="1492389at2"/>
<dbReference type="RefSeq" id="WP_147932183.1">
    <property type="nucleotide sequence ID" value="NZ_VOXD01000034.1"/>
</dbReference>
<sequence>MRFLITLFLFYLALSGCSSPYVVRMEPDTEVSAHRYGVKLVVRSNEDAKVTVSFYDSSPKYVVFHLEVENTSSTAFDFDPASCLLAGDAGPVQQAIDPEVQLLSMDIKSVKSTRAAKGFAIAGVAASIAGAALAANTGAADSYLYSDLAINTTSDLSFVLRDEDNEDLVARGEVAPLDGEEPPPSNRYFWLDYAFRITTIDPGKTAFGKVAFPRNDEAEYFNFIVTVQDEEFSFPFNQKRFRP</sequence>
<proteinExistence type="predicted"/>
<protein>
    <submittedName>
        <fullName evidence="1">Uncharacterized protein</fullName>
    </submittedName>
</protein>
<dbReference type="Proteomes" id="UP000321907">
    <property type="component" value="Unassembled WGS sequence"/>
</dbReference>
<organism evidence="1 2">
    <name type="scientific">Neolewinella aurantiaca</name>
    <dbReference type="NCBI Taxonomy" id="2602767"/>
    <lineage>
        <taxon>Bacteria</taxon>
        <taxon>Pseudomonadati</taxon>
        <taxon>Bacteroidota</taxon>
        <taxon>Saprospiria</taxon>
        <taxon>Saprospirales</taxon>
        <taxon>Lewinellaceae</taxon>
        <taxon>Neolewinella</taxon>
    </lineage>
</organism>